<name>A0A7W8E3Y3_9BACT</name>
<evidence type="ECO:0000256" key="3">
    <source>
        <dbReference type="ARBA" id="ARBA00023002"/>
    </source>
</evidence>
<evidence type="ECO:0000256" key="2">
    <source>
        <dbReference type="ARBA" id="ARBA00022827"/>
    </source>
</evidence>
<dbReference type="Pfam" id="PF00941">
    <property type="entry name" value="FAD_binding_5"/>
    <property type="match status" value="1"/>
</dbReference>
<evidence type="ECO:0000259" key="4">
    <source>
        <dbReference type="PROSITE" id="PS51387"/>
    </source>
</evidence>
<sequence length="288" mass="30459">MRSNVSQYDLIAPGSLAAVLNALADSPGEFTPIAGGTELMVALGAGRLEAKKLVSLWGIPELRFIEVSEDAVTIGAGTTFTDLRRHPVIASDFTLLAQAASWTGSIANQNRGTLGGNCVNASPAADSPPALLVYEAELTLISASGARKVPYGKFHLGYKKTMLRPDELLYSIQLKRNFSGYVSYARKVGTRNAQAISKVAIAALARVHGGVIEEIRLGAASLRETPARLVATELALTRRSVDAELGPTIAAARTALAGECRPIDDIRSTAKYRAAVAGNLVEEFLRGL</sequence>
<dbReference type="InterPro" id="IPR016166">
    <property type="entry name" value="FAD-bd_PCMH"/>
</dbReference>
<dbReference type="PANTHER" id="PTHR42659">
    <property type="entry name" value="XANTHINE DEHYDROGENASE SUBUNIT C-RELATED"/>
    <property type="match status" value="1"/>
</dbReference>
<dbReference type="InterPro" id="IPR002346">
    <property type="entry name" value="Mopterin_DH_FAD-bd"/>
</dbReference>
<evidence type="ECO:0000256" key="1">
    <source>
        <dbReference type="ARBA" id="ARBA00022630"/>
    </source>
</evidence>
<accession>A0A7W8E3Y3</accession>
<dbReference type="Gene3D" id="3.30.465.10">
    <property type="match status" value="1"/>
</dbReference>
<dbReference type="PANTHER" id="PTHR42659:SF2">
    <property type="entry name" value="XANTHINE DEHYDROGENASE SUBUNIT C-RELATED"/>
    <property type="match status" value="1"/>
</dbReference>
<dbReference type="Pfam" id="PF03450">
    <property type="entry name" value="CO_deh_flav_C"/>
    <property type="match status" value="1"/>
</dbReference>
<keyword evidence="6" id="KW-1185">Reference proteome</keyword>
<proteinExistence type="predicted"/>
<dbReference type="InterPro" id="IPR016169">
    <property type="entry name" value="FAD-bd_PCMH_sub2"/>
</dbReference>
<keyword evidence="2" id="KW-0274">FAD</keyword>
<organism evidence="5 6">
    <name type="scientific">Granulicella aggregans</name>
    <dbReference type="NCBI Taxonomy" id="474949"/>
    <lineage>
        <taxon>Bacteria</taxon>
        <taxon>Pseudomonadati</taxon>
        <taxon>Acidobacteriota</taxon>
        <taxon>Terriglobia</taxon>
        <taxon>Terriglobales</taxon>
        <taxon>Acidobacteriaceae</taxon>
        <taxon>Granulicella</taxon>
    </lineage>
</organism>
<dbReference type="SUPFAM" id="SSF56176">
    <property type="entry name" value="FAD-binding/transporter-associated domain-like"/>
    <property type="match status" value="1"/>
</dbReference>
<dbReference type="InterPro" id="IPR016167">
    <property type="entry name" value="FAD-bd_PCMH_sub1"/>
</dbReference>
<dbReference type="RefSeq" id="WP_184214669.1">
    <property type="nucleotide sequence ID" value="NZ_JACHIP010000002.1"/>
</dbReference>
<feature type="domain" description="FAD-binding PCMH-type" evidence="4">
    <location>
        <begin position="1"/>
        <end position="179"/>
    </location>
</feature>
<keyword evidence="3" id="KW-0560">Oxidoreductase</keyword>
<gene>
    <name evidence="5" type="ORF">HDF16_001300</name>
</gene>
<dbReference type="Proteomes" id="UP000540989">
    <property type="component" value="Unassembled WGS sequence"/>
</dbReference>
<dbReference type="InterPro" id="IPR005107">
    <property type="entry name" value="CO_DH_flav_C"/>
</dbReference>
<protein>
    <submittedName>
        <fullName evidence="5">Putative cofactor-binding repeat protein</fullName>
    </submittedName>
</protein>
<keyword evidence="1" id="KW-0285">Flavoprotein</keyword>
<dbReference type="GO" id="GO:0016491">
    <property type="term" value="F:oxidoreductase activity"/>
    <property type="evidence" value="ECO:0007669"/>
    <property type="project" value="UniProtKB-KW"/>
</dbReference>
<dbReference type="PROSITE" id="PS51387">
    <property type="entry name" value="FAD_PCMH"/>
    <property type="match status" value="1"/>
</dbReference>
<dbReference type="EMBL" id="JACHIP010000002">
    <property type="protein sequence ID" value="MBB5056615.1"/>
    <property type="molecule type" value="Genomic_DNA"/>
</dbReference>
<dbReference type="InterPro" id="IPR036683">
    <property type="entry name" value="CO_DH_flav_C_dom_sf"/>
</dbReference>
<dbReference type="GO" id="GO:0071949">
    <property type="term" value="F:FAD binding"/>
    <property type="evidence" value="ECO:0007669"/>
    <property type="project" value="InterPro"/>
</dbReference>
<dbReference type="Gene3D" id="3.30.390.50">
    <property type="entry name" value="CO dehydrogenase flavoprotein, C-terminal domain"/>
    <property type="match status" value="1"/>
</dbReference>
<dbReference type="SUPFAM" id="SSF55447">
    <property type="entry name" value="CO dehydrogenase flavoprotein C-terminal domain-like"/>
    <property type="match status" value="1"/>
</dbReference>
<dbReference type="AlphaFoldDB" id="A0A7W8E3Y3"/>
<evidence type="ECO:0000313" key="5">
    <source>
        <dbReference type="EMBL" id="MBB5056615.1"/>
    </source>
</evidence>
<dbReference type="InterPro" id="IPR051312">
    <property type="entry name" value="Diverse_Substr_Oxidored"/>
</dbReference>
<dbReference type="SMART" id="SM01092">
    <property type="entry name" value="CO_deh_flav_C"/>
    <property type="match status" value="1"/>
</dbReference>
<evidence type="ECO:0000313" key="6">
    <source>
        <dbReference type="Proteomes" id="UP000540989"/>
    </source>
</evidence>
<comment type="caution">
    <text evidence="5">The sequence shown here is derived from an EMBL/GenBank/DDBJ whole genome shotgun (WGS) entry which is preliminary data.</text>
</comment>
<dbReference type="InterPro" id="IPR036318">
    <property type="entry name" value="FAD-bd_PCMH-like_sf"/>
</dbReference>
<reference evidence="5 6" key="1">
    <citation type="submission" date="2020-08" db="EMBL/GenBank/DDBJ databases">
        <title>Genomic Encyclopedia of Type Strains, Phase IV (KMG-V): Genome sequencing to study the core and pangenomes of soil and plant-associated prokaryotes.</title>
        <authorList>
            <person name="Whitman W."/>
        </authorList>
    </citation>
    <scope>NUCLEOTIDE SEQUENCE [LARGE SCALE GENOMIC DNA]</scope>
    <source>
        <strain evidence="5 6">M8UP14</strain>
    </source>
</reference>
<dbReference type="Gene3D" id="3.30.43.10">
    <property type="entry name" value="Uridine Diphospho-n-acetylenolpyruvylglucosamine Reductase, domain 2"/>
    <property type="match status" value="1"/>
</dbReference>